<keyword evidence="12" id="KW-1185">Reference proteome</keyword>
<keyword evidence="4 9" id="KW-0808">Transferase</keyword>
<evidence type="ECO:0000256" key="2">
    <source>
        <dbReference type="ARBA" id="ARBA00008420"/>
    </source>
</evidence>
<evidence type="ECO:0000256" key="4">
    <source>
        <dbReference type="ARBA" id="ARBA00022679"/>
    </source>
</evidence>
<feature type="region of interest" description="Disordered" evidence="10">
    <location>
        <begin position="1"/>
        <end position="24"/>
    </location>
</feature>
<keyword evidence="6 9" id="KW-0418">Kinase</keyword>
<dbReference type="CDD" id="cd02021">
    <property type="entry name" value="GntK"/>
    <property type="match status" value="1"/>
</dbReference>
<gene>
    <name evidence="11" type="ORF">GCM10025865_16240</name>
</gene>
<dbReference type="Gene3D" id="3.40.50.300">
    <property type="entry name" value="P-loop containing nucleotide triphosphate hydrolases"/>
    <property type="match status" value="1"/>
</dbReference>
<evidence type="ECO:0000256" key="3">
    <source>
        <dbReference type="ARBA" id="ARBA00012054"/>
    </source>
</evidence>
<dbReference type="EC" id="2.7.1.12" evidence="3 9"/>
<dbReference type="SUPFAM" id="SSF52540">
    <property type="entry name" value="P-loop containing nucleoside triphosphate hydrolases"/>
    <property type="match status" value="1"/>
</dbReference>
<accession>A0ABN6XCB7</accession>
<dbReference type="InterPro" id="IPR027417">
    <property type="entry name" value="P-loop_NTPase"/>
</dbReference>
<evidence type="ECO:0000256" key="5">
    <source>
        <dbReference type="ARBA" id="ARBA00022741"/>
    </source>
</evidence>
<proteinExistence type="inferred from homology"/>
<organism evidence="11 12">
    <name type="scientific">Paraoerskovia sediminicola</name>
    <dbReference type="NCBI Taxonomy" id="1138587"/>
    <lineage>
        <taxon>Bacteria</taxon>
        <taxon>Bacillati</taxon>
        <taxon>Actinomycetota</taxon>
        <taxon>Actinomycetes</taxon>
        <taxon>Micrococcales</taxon>
        <taxon>Cellulomonadaceae</taxon>
        <taxon>Paraoerskovia</taxon>
    </lineage>
</organism>
<evidence type="ECO:0000256" key="6">
    <source>
        <dbReference type="ARBA" id="ARBA00022777"/>
    </source>
</evidence>
<dbReference type="PANTHER" id="PTHR43442:SF3">
    <property type="entry name" value="GLUCONOKINASE-RELATED"/>
    <property type="match status" value="1"/>
</dbReference>
<dbReference type="RefSeq" id="WP_350227707.1">
    <property type="nucleotide sequence ID" value="NZ_AP027729.1"/>
</dbReference>
<evidence type="ECO:0000256" key="7">
    <source>
        <dbReference type="ARBA" id="ARBA00022840"/>
    </source>
</evidence>
<keyword evidence="7 9" id="KW-0067">ATP-binding</keyword>
<dbReference type="NCBIfam" id="TIGR01313">
    <property type="entry name" value="therm_gnt_kin"/>
    <property type="match status" value="1"/>
</dbReference>
<evidence type="ECO:0000256" key="8">
    <source>
        <dbReference type="ARBA" id="ARBA00048090"/>
    </source>
</evidence>
<evidence type="ECO:0000256" key="9">
    <source>
        <dbReference type="RuleBase" id="RU363066"/>
    </source>
</evidence>
<evidence type="ECO:0000256" key="1">
    <source>
        <dbReference type="ARBA" id="ARBA00004761"/>
    </source>
</evidence>
<evidence type="ECO:0000313" key="12">
    <source>
        <dbReference type="Proteomes" id="UP001321475"/>
    </source>
</evidence>
<name>A0ABN6XCB7_9CELL</name>
<comment type="similarity">
    <text evidence="2 9">Belongs to the gluconokinase GntK/GntV family.</text>
</comment>
<sequence>MNTAAGDPRPPVGDSAPATEGSAAEPVTHLVVMGVAGSGKTTVAALLAGRTGRRYAEADDFHPPANVEKMRAGVPLDDADRAPWLAELRDWMSAQTDAGRPSVITCSALRRRYRDVLREARGRVRFVHLDGSVELLESRISARTDHFMPATLLASQLAALDPLDADEDGTRLDVAATPDDLVDAVVSWTSAG</sequence>
<evidence type="ECO:0000256" key="10">
    <source>
        <dbReference type="SAM" id="MobiDB-lite"/>
    </source>
</evidence>
<comment type="catalytic activity">
    <reaction evidence="8 9">
        <text>D-gluconate + ATP = 6-phospho-D-gluconate + ADP + H(+)</text>
        <dbReference type="Rhea" id="RHEA:19433"/>
        <dbReference type="ChEBI" id="CHEBI:15378"/>
        <dbReference type="ChEBI" id="CHEBI:18391"/>
        <dbReference type="ChEBI" id="CHEBI:30616"/>
        <dbReference type="ChEBI" id="CHEBI:58759"/>
        <dbReference type="ChEBI" id="CHEBI:456216"/>
        <dbReference type="EC" id="2.7.1.12"/>
    </reaction>
</comment>
<evidence type="ECO:0000313" key="11">
    <source>
        <dbReference type="EMBL" id="BDZ42325.1"/>
    </source>
</evidence>
<keyword evidence="5 9" id="KW-0547">Nucleotide-binding</keyword>
<reference evidence="12" key="1">
    <citation type="journal article" date="2019" name="Int. J. Syst. Evol. Microbiol.">
        <title>The Global Catalogue of Microorganisms (GCM) 10K type strain sequencing project: providing services to taxonomists for standard genome sequencing and annotation.</title>
        <authorList>
            <consortium name="The Broad Institute Genomics Platform"/>
            <consortium name="The Broad Institute Genome Sequencing Center for Infectious Disease"/>
            <person name="Wu L."/>
            <person name="Ma J."/>
        </authorList>
    </citation>
    <scope>NUCLEOTIDE SEQUENCE [LARGE SCALE GENOMIC DNA]</scope>
    <source>
        <strain evidence="12">NBRC 108565</strain>
    </source>
</reference>
<dbReference type="Pfam" id="PF13671">
    <property type="entry name" value="AAA_33"/>
    <property type="match status" value="1"/>
</dbReference>
<comment type="pathway">
    <text evidence="1">Carbohydrate acid metabolism.</text>
</comment>
<dbReference type="EMBL" id="AP027729">
    <property type="protein sequence ID" value="BDZ42325.1"/>
    <property type="molecule type" value="Genomic_DNA"/>
</dbReference>
<dbReference type="PANTHER" id="PTHR43442">
    <property type="entry name" value="GLUCONOKINASE-RELATED"/>
    <property type="match status" value="1"/>
</dbReference>
<dbReference type="InterPro" id="IPR006001">
    <property type="entry name" value="Therm_gnt_kin"/>
</dbReference>
<protein>
    <recommendedName>
        <fullName evidence="3 9">Gluconokinase</fullName>
        <ecNumber evidence="3 9">2.7.1.12</ecNumber>
    </recommendedName>
</protein>
<dbReference type="Proteomes" id="UP001321475">
    <property type="component" value="Chromosome"/>
</dbReference>